<evidence type="ECO:0000313" key="1">
    <source>
        <dbReference type="EMBL" id="KAK9848095.1"/>
    </source>
</evidence>
<gene>
    <name evidence="1" type="ORF">WJX84_001647</name>
</gene>
<reference evidence="1 2" key="1">
    <citation type="journal article" date="2024" name="Nat. Commun.">
        <title>Phylogenomics reveals the evolutionary origins of lichenization in chlorophyte algae.</title>
        <authorList>
            <person name="Puginier C."/>
            <person name="Libourel C."/>
            <person name="Otte J."/>
            <person name="Skaloud P."/>
            <person name="Haon M."/>
            <person name="Grisel S."/>
            <person name="Petersen M."/>
            <person name="Berrin J.G."/>
            <person name="Delaux P.M."/>
            <person name="Dal Grande F."/>
            <person name="Keller J."/>
        </authorList>
    </citation>
    <scope>NUCLEOTIDE SEQUENCE [LARGE SCALE GENOMIC DNA]</scope>
    <source>
        <strain evidence="1 2">SAG 2523</strain>
    </source>
</reference>
<accession>A0AAW1SMT5</accession>
<evidence type="ECO:0008006" key="3">
    <source>
        <dbReference type="Google" id="ProtNLM"/>
    </source>
</evidence>
<proteinExistence type="predicted"/>
<evidence type="ECO:0000313" key="2">
    <source>
        <dbReference type="Proteomes" id="UP001485043"/>
    </source>
</evidence>
<keyword evidence="2" id="KW-1185">Reference proteome</keyword>
<protein>
    <recommendedName>
        <fullName evidence="3">F-box domain-containing protein</fullName>
    </recommendedName>
</protein>
<comment type="caution">
    <text evidence="1">The sequence shown here is derived from an EMBL/GenBank/DDBJ whole genome shotgun (WGS) entry which is preliminary data.</text>
</comment>
<dbReference type="Proteomes" id="UP001485043">
    <property type="component" value="Unassembled WGS sequence"/>
</dbReference>
<sequence>MLPELRLPLQELVLPQLAAPPMQALRCSCRAWQETVDTAALSNLRLALSSVLPLQLAELQSTTAASAASIGHPAAHLLAAST</sequence>
<organism evidence="1 2">
    <name type="scientific">Apatococcus fuscideae</name>
    <dbReference type="NCBI Taxonomy" id="2026836"/>
    <lineage>
        <taxon>Eukaryota</taxon>
        <taxon>Viridiplantae</taxon>
        <taxon>Chlorophyta</taxon>
        <taxon>core chlorophytes</taxon>
        <taxon>Trebouxiophyceae</taxon>
        <taxon>Chlorellales</taxon>
        <taxon>Chlorellaceae</taxon>
        <taxon>Apatococcus</taxon>
    </lineage>
</organism>
<dbReference type="AlphaFoldDB" id="A0AAW1SMT5"/>
<name>A0AAW1SMT5_9CHLO</name>
<dbReference type="EMBL" id="JALJOV010001423">
    <property type="protein sequence ID" value="KAK9848095.1"/>
    <property type="molecule type" value="Genomic_DNA"/>
</dbReference>